<sequence>MHQPHPAEPGSAAPEWVPHPDNAVIARSGLENFERVFGRRPEGIWQSPGRANLNGEHIDFLGGRCLPLALPYGTLVAAAPRTDGLLRMRTLEPTLDEGIVEVRVEDIGPGRPEGWTGYVAGALWGLHEVAECTPGISIPEGFGADMLIRSTLPVGGGLSSSAALECASILAFAGMITGSDEHDDARRAALAHACMMAEVRVVGANTGGLDQTASLRSHAGQVVSLDCRDFSITYRPADALLDGHRLIGVDTRTPHWLGGHEFSSRRLDAEAAARFLGADRLRDLLPETPSQDDVETVLRRWEDAAPTAEQLVGRDPGDAFRRLRHALTEMLRSEQIDALLAGETGVSVPCAVGRILTSGHASMRDDAEASFAAADLIVDTALSAGADGARLIGGGFGGSVLMLVPEQNVEAVTEAVAAAVVKAHLPSVRFLDIQPADSGHLVCRDCVELAGMGCS</sequence>
<dbReference type="Gene3D" id="3.30.230.10">
    <property type="match status" value="1"/>
</dbReference>
<dbReference type="InterPro" id="IPR006203">
    <property type="entry name" value="GHMP_knse_ATP-bd_CS"/>
</dbReference>
<dbReference type="Proteomes" id="UP000009877">
    <property type="component" value="Unassembled WGS sequence"/>
</dbReference>
<dbReference type="InterPro" id="IPR036554">
    <property type="entry name" value="GHMP_kinase_C_sf"/>
</dbReference>
<keyword evidence="2" id="KW-0808">Transferase</keyword>
<dbReference type="PANTHER" id="PTHR10457:SF7">
    <property type="entry name" value="GALACTOKINASE-RELATED"/>
    <property type="match status" value="1"/>
</dbReference>
<dbReference type="EMBL" id="ANHZ02000009">
    <property type="protein sequence ID" value="EME36695.1"/>
    <property type="molecule type" value="Genomic_DNA"/>
</dbReference>
<accession>M2YDR2</accession>
<proteinExistence type="inferred from homology"/>
<organism evidence="10 11">
    <name type="scientific">Kocuria palustris PEL</name>
    <dbReference type="NCBI Taxonomy" id="1236550"/>
    <lineage>
        <taxon>Bacteria</taxon>
        <taxon>Bacillati</taxon>
        <taxon>Actinomycetota</taxon>
        <taxon>Actinomycetes</taxon>
        <taxon>Micrococcales</taxon>
        <taxon>Micrococcaceae</taxon>
        <taxon>Kocuria</taxon>
    </lineage>
</organism>
<dbReference type="InterPro" id="IPR019539">
    <property type="entry name" value="GalKase_N"/>
</dbReference>
<dbReference type="PRINTS" id="PR00473">
    <property type="entry name" value="GALCTOKINASE"/>
</dbReference>
<dbReference type="InterPro" id="IPR014721">
    <property type="entry name" value="Ribsml_uS5_D2-typ_fold_subgr"/>
</dbReference>
<dbReference type="GO" id="GO:0005524">
    <property type="term" value="F:ATP binding"/>
    <property type="evidence" value="ECO:0007669"/>
    <property type="project" value="UniProtKB-KW"/>
</dbReference>
<gene>
    <name evidence="10" type="ORF">C884_02505</name>
</gene>
<dbReference type="PRINTS" id="PR00959">
    <property type="entry name" value="MEVGALKINASE"/>
</dbReference>
<keyword evidence="5" id="KW-0067">ATP-binding</keyword>
<keyword evidence="6" id="KW-0299">Galactose metabolism</keyword>
<evidence type="ECO:0000256" key="1">
    <source>
        <dbReference type="ARBA" id="ARBA00006566"/>
    </source>
</evidence>
<dbReference type="InterPro" id="IPR006204">
    <property type="entry name" value="GHMP_kinase_N_dom"/>
</dbReference>
<keyword evidence="6" id="KW-0119">Carbohydrate metabolism</keyword>
<keyword evidence="3" id="KW-0547">Nucleotide-binding</keyword>
<dbReference type="SUPFAM" id="SSF54211">
    <property type="entry name" value="Ribosomal protein S5 domain 2-like"/>
    <property type="match status" value="1"/>
</dbReference>
<dbReference type="InterPro" id="IPR020568">
    <property type="entry name" value="Ribosomal_Su5_D2-typ_SF"/>
</dbReference>
<evidence type="ECO:0000256" key="4">
    <source>
        <dbReference type="ARBA" id="ARBA00022777"/>
    </source>
</evidence>
<dbReference type="PANTHER" id="PTHR10457">
    <property type="entry name" value="MEVALONATE KINASE/GALACTOKINASE"/>
    <property type="match status" value="1"/>
</dbReference>
<dbReference type="PIRSF" id="PIRSF000530">
    <property type="entry name" value="Galactokinase"/>
    <property type="match status" value="1"/>
</dbReference>
<dbReference type="Pfam" id="PF10509">
    <property type="entry name" value="GalKase_gal_bdg"/>
    <property type="match status" value="1"/>
</dbReference>
<evidence type="ECO:0000256" key="3">
    <source>
        <dbReference type="ARBA" id="ARBA00022741"/>
    </source>
</evidence>
<evidence type="ECO:0000256" key="2">
    <source>
        <dbReference type="ARBA" id="ARBA00022679"/>
    </source>
</evidence>
<evidence type="ECO:0000259" key="9">
    <source>
        <dbReference type="Pfam" id="PF10509"/>
    </source>
</evidence>
<dbReference type="GO" id="GO:0006012">
    <property type="term" value="P:galactose metabolic process"/>
    <property type="evidence" value="ECO:0007669"/>
    <property type="project" value="UniProtKB-KW"/>
</dbReference>
<evidence type="ECO:0000259" key="7">
    <source>
        <dbReference type="Pfam" id="PF00288"/>
    </source>
</evidence>
<dbReference type="InterPro" id="IPR000705">
    <property type="entry name" value="Galactokinase"/>
</dbReference>
<keyword evidence="4" id="KW-0418">Kinase</keyword>
<name>M2YDR2_9MICC</name>
<dbReference type="GO" id="GO:0005829">
    <property type="term" value="C:cytosol"/>
    <property type="evidence" value="ECO:0007669"/>
    <property type="project" value="TreeGrafter"/>
</dbReference>
<evidence type="ECO:0000256" key="6">
    <source>
        <dbReference type="ARBA" id="ARBA00023144"/>
    </source>
</evidence>
<evidence type="ECO:0000313" key="10">
    <source>
        <dbReference type="EMBL" id="EME36695.1"/>
    </source>
</evidence>
<feature type="domain" description="GHMP kinase C-terminal" evidence="8">
    <location>
        <begin position="352"/>
        <end position="419"/>
    </location>
</feature>
<dbReference type="RefSeq" id="WP_006214565.1">
    <property type="nucleotide sequence ID" value="NZ_ANHZ02000009.1"/>
</dbReference>
<comment type="caution">
    <text evidence="10">The sequence shown here is derived from an EMBL/GenBank/DDBJ whole genome shotgun (WGS) entry which is preliminary data.</text>
</comment>
<feature type="domain" description="Galactokinase N-terminal" evidence="9">
    <location>
        <begin position="31"/>
        <end position="80"/>
    </location>
</feature>
<evidence type="ECO:0000259" key="8">
    <source>
        <dbReference type="Pfam" id="PF08544"/>
    </source>
</evidence>
<dbReference type="STRING" id="71999.KPaMU14_00600"/>
<feature type="domain" description="GHMP kinase N-terminal" evidence="7">
    <location>
        <begin position="134"/>
        <end position="216"/>
    </location>
</feature>
<keyword evidence="11" id="KW-1185">Reference proteome</keyword>
<dbReference type="SUPFAM" id="SSF55060">
    <property type="entry name" value="GHMP Kinase, C-terminal domain"/>
    <property type="match status" value="1"/>
</dbReference>
<dbReference type="GO" id="GO:0004335">
    <property type="term" value="F:galactokinase activity"/>
    <property type="evidence" value="ECO:0007669"/>
    <property type="project" value="InterPro"/>
</dbReference>
<dbReference type="AlphaFoldDB" id="M2YDR2"/>
<dbReference type="Pfam" id="PF08544">
    <property type="entry name" value="GHMP_kinases_C"/>
    <property type="match status" value="1"/>
</dbReference>
<evidence type="ECO:0000313" key="11">
    <source>
        <dbReference type="Proteomes" id="UP000009877"/>
    </source>
</evidence>
<comment type="similarity">
    <text evidence="1">Belongs to the GHMP kinase family. GalK subfamily.</text>
</comment>
<dbReference type="InterPro" id="IPR006206">
    <property type="entry name" value="Mevalonate/galactokinase"/>
</dbReference>
<dbReference type="Gene3D" id="3.30.70.890">
    <property type="entry name" value="GHMP kinase, C-terminal domain"/>
    <property type="match status" value="1"/>
</dbReference>
<protein>
    <submittedName>
        <fullName evidence="10">Galactokinase</fullName>
    </submittedName>
</protein>
<dbReference type="Pfam" id="PF00288">
    <property type="entry name" value="GHMP_kinases_N"/>
    <property type="match status" value="1"/>
</dbReference>
<dbReference type="InterPro" id="IPR013750">
    <property type="entry name" value="GHMP_kinase_C_dom"/>
</dbReference>
<reference evidence="10 11" key="1">
    <citation type="journal article" date="2014" name="Genome Announc.">
        <title>Draft Genome Sequence of Kocuria palustris PEL.</title>
        <authorList>
            <person name="Sharma G."/>
            <person name="Khatri I."/>
            <person name="Subramanian S."/>
        </authorList>
    </citation>
    <scope>NUCLEOTIDE SEQUENCE [LARGE SCALE GENOMIC DNA]</scope>
    <source>
        <strain evidence="10 11">PEL</strain>
    </source>
</reference>
<dbReference type="PROSITE" id="PS00627">
    <property type="entry name" value="GHMP_KINASES_ATP"/>
    <property type="match status" value="1"/>
</dbReference>
<evidence type="ECO:0000256" key="5">
    <source>
        <dbReference type="ARBA" id="ARBA00022840"/>
    </source>
</evidence>